<evidence type="ECO:0000313" key="3">
    <source>
        <dbReference type="Proteomes" id="UP000222542"/>
    </source>
</evidence>
<sequence length="127" mass="14453">MEALSTIETMKANIEALNWPIEAGGFAIYNKEREAMVEAVKPPMFKGAHDAQEHDKYNKGTDKETRRSHNKDGEDHGKNKEKQPYPKNHDINGDGKMFGCQNYTKRKVHIMKKNASHICGVLHGYAR</sequence>
<proteinExistence type="predicted"/>
<accession>A0A2G3A5N7</accession>
<protein>
    <submittedName>
        <fullName evidence="2">Uncharacterized protein</fullName>
    </submittedName>
</protein>
<dbReference type="EMBL" id="AYRZ02000002">
    <property type="protein sequence ID" value="PHT89555.1"/>
    <property type="molecule type" value="Genomic_DNA"/>
</dbReference>
<comment type="caution">
    <text evidence="2">The sequence shown here is derived from an EMBL/GenBank/DDBJ whole genome shotgun (WGS) entry which is preliminary data.</text>
</comment>
<keyword evidence="3" id="KW-1185">Reference proteome</keyword>
<reference evidence="2 3" key="1">
    <citation type="journal article" date="2014" name="Nat. Genet.">
        <title>Genome sequence of the hot pepper provides insights into the evolution of pungency in Capsicum species.</title>
        <authorList>
            <person name="Kim S."/>
            <person name="Park M."/>
            <person name="Yeom S.I."/>
            <person name="Kim Y.M."/>
            <person name="Lee J.M."/>
            <person name="Lee H.A."/>
            <person name="Seo E."/>
            <person name="Choi J."/>
            <person name="Cheong K."/>
            <person name="Kim K.T."/>
            <person name="Jung K."/>
            <person name="Lee G.W."/>
            <person name="Oh S.K."/>
            <person name="Bae C."/>
            <person name="Kim S.B."/>
            <person name="Lee H.Y."/>
            <person name="Kim S.Y."/>
            <person name="Kim M.S."/>
            <person name="Kang B.C."/>
            <person name="Jo Y.D."/>
            <person name="Yang H.B."/>
            <person name="Jeong H.J."/>
            <person name="Kang W.H."/>
            <person name="Kwon J.K."/>
            <person name="Shin C."/>
            <person name="Lim J.Y."/>
            <person name="Park J.H."/>
            <person name="Huh J.H."/>
            <person name="Kim J.S."/>
            <person name="Kim B.D."/>
            <person name="Cohen O."/>
            <person name="Paran I."/>
            <person name="Suh M.C."/>
            <person name="Lee S.B."/>
            <person name="Kim Y.K."/>
            <person name="Shin Y."/>
            <person name="Noh S.J."/>
            <person name="Park J."/>
            <person name="Seo Y.S."/>
            <person name="Kwon S.Y."/>
            <person name="Kim H.A."/>
            <person name="Park J.M."/>
            <person name="Kim H.J."/>
            <person name="Choi S.B."/>
            <person name="Bosland P.W."/>
            <person name="Reeves G."/>
            <person name="Jo S.H."/>
            <person name="Lee B.W."/>
            <person name="Cho H.T."/>
            <person name="Choi H.S."/>
            <person name="Lee M.S."/>
            <person name="Yu Y."/>
            <person name="Do Choi Y."/>
            <person name="Park B.S."/>
            <person name="van Deynze A."/>
            <person name="Ashrafi H."/>
            <person name="Hill T."/>
            <person name="Kim W.T."/>
            <person name="Pai H.S."/>
            <person name="Ahn H.K."/>
            <person name="Yeam I."/>
            <person name="Giovannoni J.J."/>
            <person name="Rose J.K."/>
            <person name="Sorensen I."/>
            <person name="Lee S.J."/>
            <person name="Kim R.W."/>
            <person name="Choi I.Y."/>
            <person name="Choi B.S."/>
            <person name="Lim J.S."/>
            <person name="Lee Y.H."/>
            <person name="Choi D."/>
        </authorList>
    </citation>
    <scope>NUCLEOTIDE SEQUENCE [LARGE SCALE GENOMIC DNA]</scope>
    <source>
        <strain evidence="3">cv. CM334</strain>
    </source>
</reference>
<organism evidence="2 3">
    <name type="scientific">Capsicum annuum</name>
    <name type="common">Capsicum pepper</name>
    <dbReference type="NCBI Taxonomy" id="4072"/>
    <lineage>
        <taxon>Eukaryota</taxon>
        <taxon>Viridiplantae</taxon>
        <taxon>Streptophyta</taxon>
        <taxon>Embryophyta</taxon>
        <taxon>Tracheophyta</taxon>
        <taxon>Spermatophyta</taxon>
        <taxon>Magnoliopsida</taxon>
        <taxon>eudicotyledons</taxon>
        <taxon>Gunneridae</taxon>
        <taxon>Pentapetalae</taxon>
        <taxon>asterids</taxon>
        <taxon>lamiids</taxon>
        <taxon>Solanales</taxon>
        <taxon>Solanaceae</taxon>
        <taxon>Solanoideae</taxon>
        <taxon>Capsiceae</taxon>
        <taxon>Capsicum</taxon>
    </lineage>
</organism>
<evidence type="ECO:0000313" key="2">
    <source>
        <dbReference type="EMBL" id="PHT89555.1"/>
    </source>
</evidence>
<feature type="region of interest" description="Disordered" evidence="1">
    <location>
        <begin position="41"/>
        <end position="96"/>
    </location>
</feature>
<name>A0A2G3A5N7_CAPAN</name>
<dbReference type="Gramene" id="PHT89555">
    <property type="protein sequence ID" value="PHT89555"/>
    <property type="gene ID" value="T459_04668"/>
</dbReference>
<feature type="compositionally biased region" description="Basic and acidic residues" evidence="1">
    <location>
        <begin position="47"/>
        <end position="93"/>
    </location>
</feature>
<reference evidence="2 3" key="2">
    <citation type="journal article" date="2017" name="Genome Biol.">
        <title>New reference genome sequences of hot pepper reveal the massive evolution of plant disease-resistance genes by retroduplication.</title>
        <authorList>
            <person name="Kim S."/>
            <person name="Park J."/>
            <person name="Yeom S.I."/>
            <person name="Kim Y.M."/>
            <person name="Seo E."/>
            <person name="Kim K.T."/>
            <person name="Kim M.S."/>
            <person name="Lee J.M."/>
            <person name="Cheong K."/>
            <person name="Shin H.S."/>
            <person name="Kim S.B."/>
            <person name="Han K."/>
            <person name="Lee J."/>
            <person name="Park M."/>
            <person name="Lee H.A."/>
            <person name="Lee H.Y."/>
            <person name="Lee Y."/>
            <person name="Oh S."/>
            <person name="Lee J.H."/>
            <person name="Choi E."/>
            <person name="Choi E."/>
            <person name="Lee S.E."/>
            <person name="Jeon J."/>
            <person name="Kim H."/>
            <person name="Choi G."/>
            <person name="Song H."/>
            <person name="Lee J."/>
            <person name="Lee S.C."/>
            <person name="Kwon J.K."/>
            <person name="Lee H.Y."/>
            <person name="Koo N."/>
            <person name="Hong Y."/>
            <person name="Kim R.W."/>
            <person name="Kang W.H."/>
            <person name="Huh J.H."/>
            <person name="Kang B.C."/>
            <person name="Yang T.J."/>
            <person name="Lee Y.H."/>
            <person name="Bennetzen J.L."/>
            <person name="Choi D."/>
        </authorList>
    </citation>
    <scope>NUCLEOTIDE SEQUENCE [LARGE SCALE GENOMIC DNA]</scope>
    <source>
        <strain evidence="3">cv. CM334</strain>
    </source>
</reference>
<dbReference type="Proteomes" id="UP000222542">
    <property type="component" value="Unassembled WGS sequence"/>
</dbReference>
<dbReference type="AlphaFoldDB" id="A0A2G3A5N7"/>
<gene>
    <name evidence="2" type="ORF">T459_04668</name>
</gene>
<evidence type="ECO:0000256" key="1">
    <source>
        <dbReference type="SAM" id="MobiDB-lite"/>
    </source>
</evidence>